<reference evidence="1" key="1">
    <citation type="submission" date="2020-10" db="EMBL/GenBank/DDBJ databases">
        <authorList>
            <person name="Han B."/>
            <person name="Lu T."/>
            <person name="Zhao Q."/>
            <person name="Huang X."/>
            <person name="Zhao Y."/>
        </authorList>
    </citation>
    <scope>NUCLEOTIDE SEQUENCE</scope>
</reference>
<dbReference type="AlphaFoldDB" id="A0A811QFG0"/>
<evidence type="ECO:0000313" key="2">
    <source>
        <dbReference type="Proteomes" id="UP000604825"/>
    </source>
</evidence>
<name>A0A811QFG0_9POAL</name>
<keyword evidence="2" id="KW-1185">Reference proteome</keyword>
<proteinExistence type="predicted"/>
<evidence type="ECO:0000313" key="1">
    <source>
        <dbReference type="EMBL" id="CAD6254519.1"/>
    </source>
</evidence>
<dbReference type="OrthoDB" id="6513042at2759"/>
<comment type="caution">
    <text evidence="1">The sequence shown here is derived from an EMBL/GenBank/DDBJ whole genome shotgun (WGS) entry which is preliminary data.</text>
</comment>
<organism evidence="1 2">
    <name type="scientific">Miscanthus lutarioriparius</name>
    <dbReference type="NCBI Taxonomy" id="422564"/>
    <lineage>
        <taxon>Eukaryota</taxon>
        <taxon>Viridiplantae</taxon>
        <taxon>Streptophyta</taxon>
        <taxon>Embryophyta</taxon>
        <taxon>Tracheophyta</taxon>
        <taxon>Spermatophyta</taxon>
        <taxon>Magnoliopsida</taxon>
        <taxon>Liliopsida</taxon>
        <taxon>Poales</taxon>
        <taxon>Poaceae</taxon>
        <taxon>PACMAD clade</taxon>
        <taxon>Panicoideae</taxon>
        <taxon>Andropogonodae</taxon>
        <taxon>Andropogoneae</taxon>
        <taxon>Saccharinae</taxon>
        <taxon>Miscanthus</taxon>
    </lineage>
</organism>
<dbReference type="Proteomes" id="UP000604825">
    <property type="component" value="Unassembled WGS sequence"/>
</dbReference>
<dbReference type="EMBL" id="CAJGYO010000009">
    <property type="protein sequence ID" value="CAD6254519.1"/>
    <property type="molecule type" value="Genomic_DNA"/>
</dbReference>
<gene>
    <name evidence="1" type="ORF">NCGR_LOCUS38122</name>
</gene>
<protein>
    <submittedName>
        <fullName evidence="1">Uncharacterized protein</fullName>
    </submittedName>
</protein>
<sequence>MRKLLHNSERFEYHASPRMVPHVYKPEVKYVKLTIDKYIPHLRKTRLFCKRIWHVAAVIFIGALELEDQLEADFPDGNVEFG</sequence>
<accession>A0A811QFG0</accession>